<feature type="transmembrane region" description="Helical" evidence="7">
    <location>
        <begin position="28"/>
        <end position="49"/>
    </location>
</feature>
<evidence type="ECO:0000259" key="9">
    <source>
        <dbReference type="PROSITE" id="PS50928"/>
    </source>
</evidence>
<keyword evidence="4 7" id="KW-0812">Transmembrane</keyword>
<evidence type="ECO:0000256" key="1">
    <source>
        <dbReference type="ARBA" id="ARBA00004651"/>
    </source>
</evidence>
<organism evidence="10 11">
    <name type="scientific">Microbacterium soli</name>
    <dbReference type="NCBI Taxonomy" id="446075"/>
    <lineage>
        <taxon>Bacteria</taxon>
        <taxon>Bacillati</taxon>
        <taxon>Actinomycetota</taxon>
        <taxon>Actinomycetes</taxon>
        <taxon>Micrococcales</taxon>
        <taxon>Microbacteriaceae</taxon>
        <taxon>Microbacterium</taxon>
    </lineage>
</organism>
<dbReference type="InterPro" id="IPR000515">
    <property type="entry name" value="MetI-like"/>
</dbReference>
<evidence type="ECO:0000256" key="4">
    <source>
        <dbReference type="ARBA" id="ARBA00022692"/>
    </source>
</evidence>
<comment type="similarity">
    <text evidence="7">Belongs to the binding-protein-dependent transport system permease family.</text>
</comment>
<feature type="region of interest" description="Disordered" evidence="8">
    <location>
        <begin position="1"/>
        <end position="20"/>
    </location>
</feature>
<reference evidence="11" key="1">
    <citation type="journal article" date="2019" name="Int. J. Syst. Evol. Microbiol.">
        <title>The Global Catalogue of Microorganisms (GCM) 10K type strain sequencing project: providing services to taxonomists for standard genome sequencing and annotation.</title>
        <authorList>
            <consortium name="The Broad Institute Genomics Platform"/>
            <consortium name="The Broad Institute Genome Sequencing Center for Infectious Disease"/>
            <person name="Wu L."/>
            <person name="Ma J."/>
        </authorList>
    </citation>
    <scope>NUCLEOTIDE SEQUENCE [LARGE SCALE GENOMIC DNA]</scope>
    <source>
        <strain evidence="11">JCM 17024</strain>
    </source>
</reference>
<name>A0ABP7N3K9_9MICO</name>
<evidence type="ECO:0000256" key="8">
    <source>
        <dbReference type="SAM" id="MobiDB-lite"/>
    </source>
</evidence>
<dbReference type="RefSeq" id="WP_344818722.1">
    <property type="nucleotide sequence ID" value="NZ_BAABCP010000001.1"/>
</dbReference>
<evidence type="ECO:0000256" key="5">
    <source>
        <dbReference type="ARBA" id="ARBA00022989"/>
    </source>
</evidence>
<dbReference type="Pfam" id="PF00528">
    <property type="entry name" value="BPD_transp_1"/>
    <property type="match status" value="1"/>
</dbReference>
<evidence type="ECO:0000256" key="3">
    <source>
        <dbReference type="ARBA" id="ARBA00022475"/>
    </source>
</evidence>
<feature type="transmembrane region" description="Helical" evidence="7">
    <location>
        <begin position="156"/>
        <end position="179"/>
    </location>
</feature>
<dbReference type="SUPFAM" id="SSF161098">
    <property type="entry name" value="MetI-like"/>
    <property type="match status" value="1"/>
</dbReference>
<keyword evidence="3" id="KW-1003">Cell membrane</keyword>
<dbReference type="PANTHER" id="PTHR43744">
    <property type="entry name" value="ABC TRANSPORTER PERMEASE PROTEIN MG189-RELATED-RELATED"/>
    <property type="match status" value="1"/>
</dbReference>
<dbReference type="PANTHER" id="PTHR43744:SF12">
    <property type="entry name" value="ABC TRANSPORTER PERMEASE PROTEIN MG189-RELATED"/>
    <property type="match status" value="1"/>
</dbReference>
<comment type="caution">
    <text evidence="10">The sequence shown here is derived from an EMBL/GenBank/DDBJ whole genome shotgun (WGS) entry which is preliminary data.</text>
</comment>
<evidence type="ECO:0000313" key="11">
    <source>
        <dbReference type="Proteomes" id="UP001501591"/>
    </source>
</evidence>
<protein>
    <submittedName>
        <fullName evidence="10">Carbohydrate ABC transporter permease</fullName>
    </submittedName>
</protein>
<keyword evidence="11" id="KW-1185">Reference proteome</keyword>
<evidence type="ECO:0000256" key="7">
    <source>
        <dbReference type="RuleBase" id="RU363032"/>
    </source>
</evidence>
<feature type="transmembrane region" description="Helical" evidence="7">
    <location>
        <begin position="258"/>
        <end position="279"/>
    </location>
</feature>
<sequence length="293" mass="30766">MSGASPASVVAPPSARRAVPTSPWPARLGIGAGVLLAVLLQLLPFYVTVTSAMKRRSDLSSQWLPPSDGIHWQNFATAILQGGILRAIGNSAIVTVGATVLVCVLGALAAYPLARRATVTNRLVLAGVIGLIMIPPLSILVPLYSMMSSWHAINTYGGTILVMTATQLPLAIFLYTAFMRGLPISIEEAASVDGAGAVQVLFRVVVPMLKPVTATVVILTSVNVWNDYALSVYLMRSPEMRTIAPATATFFSTTSSDVGAAAAAALLSALPVLIVYLVLQKYFIKGMVAGSEK</sequence>
<feature type="transmembrane region" description="Helical" evidence="7">
    <location>
        <begin position="123"/>
        <end position="144"/>
    </location>
</feature>
<dbReference type="InterPro" id="IPR035906">
    <property type="entry name" value="MetI-like_sf"/>
</dbReference>
<dbReference type="CDD" id="cd06261">
    <property type="entry name" value="TM_PBP2"/>
    <property type="match status" value="1"/>
</dbReference>
<dbReference type="EMBL" id="BAABCP010000001">
    <property type="protein sequence ID" value="GAA3936139.1"/>
    <property type="molecule type" value="Genomic_DNA"/>
</dbReference>
<evidence type="ECO:0000256" key="6">
    <source>
        <dbReference type="ARBA" id="ARBA00023136"/>
    </source>
</evidence>
<evidence type="ECO:0000256" key="2">
    <source>
        <dbReference type="ARBA" id="ARBA00022448"/>
    </source>
</evidence>
<keyword evidence="6 7" id="KW-0472">Membrane</keyword>
<keyword evidence="2 7" id="KW-0813">Transport</keyword>
<feature type="transmembrane region" description="Helical" evidence="7">
    <location>
        <begin position="94"/>
        <end position="111"/>
    </location>
</feature>
<dbReference type="Proteomes" id="UP001501591">
    <property type="component" value="Unassembled WGS sequence"/>
</dbReference>
<feature type="domain" description="ABC transmembrane type-1" evidence="9">
    <location>
        <begin position="88"/>
        <end position="279"/>
    </location>
</feature>
<accession>A0ABP7N3K9</accession>
<dbReference type="Gene3D" id="1.10.3720.10">
    <property type="entry name" value="MetI-like"/>
    <property type="match status" value="1"/>
</dbReference>
<dbReference type="PROSITE" id="PS50928">
    <property type="entry name" value="ABC_TM1"/>
    <property type="match status" value="1"/>
</dbReference>
<gene>
    <name evidence="10" type="ORF">GCM10022383_13080</name>
</gene>
<evidence type="ECO:0000313" key="10">
    <source>
        <dbReference type="EMBL" id="GAA3936139.1"/>
    </source>
</evidence>
<proteinExistence type="inferred from homology"/>
<keyword evidence="5 7" id="KW-1133">Transmembrane helix</keyword>
<comment type="subcellular location">
    <subcellularLocation>
        <location evidence="1 7">Cell membrane</location>
        <topology evidence="1 7">Multi-pass membrane protein</topology>
    </subcellularLocation>
</comment>